<organism evidence="1 2">
    <name type="scientific">Thelephora ganbajun</name>
    <name type="common">Ganba fungus</name>
    <dbReference type="NCBI Taxonomy" id="370292"/>
    <lineage>
        <taxon>Eukaryota</taxon>
        <taxon>Fungi</taxon>
        <taxon>Dikarya</taxon>
        <taxon>Basidiomycota</taxon>
        <taxon>Agaricomycotina</taxon>
        <taxon>Agaricomycetes</taxon>
        <taxon>Thelephorales</taxon>
        <taxon>Thelephoraceae</taxon>
        <taxon>Thelephora</taxon>
    </lineage>
</organism>
<name>A0ACB6Z8D5_THEGA</name>
<evidence type="ECO:0000313" key="2">
    <source>
        <dbReference type="Proteomes" id="UP000886501"/>
    </source>
</evidence>
<reference evidence="1" key="1">
    <citation type="submission" date="2019-10" db="EMBL/GenBank/DDBJ databases">
        <authorList>
            <consortium name="DOE Joint Genome Institute"/>
            <person name="Kuo A."/>
            <person name="Miyauchi S."/>
            <person name="Kiss E."/>
            <person name="Drula E."/>
            <person name="Kohler A."/>
            <person name="Sanchez-Garcia M."/>
            <person name="Andreopoulos B."/>
            <person name="Barry K.W."/>
            <person name="Bonito G."/>
            <person name="Buee M."/>
            <person name="Carver A."/>
            <person name="Chen C."/>
            <person name="Cichocki N."/>
            <person name="Clum A."/>
            <person name="Culley D."/>
            <person name="Crous P.W."/>
            <person name="Fauchery L."/>
            <person name="Girlanda M."/>
            <person name="Hayes R."/>
            <person name="Keri Z."/>
            <person name="Labutti K."/>
            <person name="Lipzen A."/>
            <person name="Lombard V."/>
            <person name="Magnuson J."/>
            <person name="Maillard F."/>
            <person name="Morin E."/>
            <person name="Murat C."/>
            <person name="Nolan M."/>
            <person name="Ohm R."/>
            <person name="Pangilinan J."/>
            <person name="Pereira M."/>
            <person name="Perotto S."/>
            <person name="Peter M."/>
            <person name="Riley R."/>
            <person name="Sitrit Y."/>
            <person name="Stielow B."/>
            <person name="Szollosi G."/>
            <person name="Zifcakova L."/>
            <person name="Stursova M."/>
            <person name="Spatafora J.W."/>
            <person name="Tedersoo L."/>
            <person name="Vaario L.-M."/>
            <person name="Yamada A."/>
            <person name="Yan M."/>
            <person name="Wang P."/>
            <person name="Xu J."/>
            <person name="Bruns T."/>
            <person name="Baldrian P."/>
            <person name="Vilgalys R."/>
            <person name="Henrissat B."/>
            <person name="Grigoriev I.V."/>
            <person name="Hibbett D."/>
            <person name="Nagy L.G."/>
            <person name="Martin F.M."/>
        </authorList>
    </citation>
    <scope>NUCLEOTIDE SEQUENCE</scope>
    <source>
        <strain evidence="1">P2</strain>
    </source>
</reference>
<proteinExistence type="predicted"/>
<dbReference type="EMBL" id="MU118078">
    <property type="protein sequence ID" value="KAF9645769.1"/>
    <property type="molecule type" value="Genomic_DNA"/>
</dbReference>
<gene>
    <name evidence="1" type="ORF">BDM02DRAFT_3119684</name>
</gene>
<accession>A0ACB6Z8D5</accession>
<evidence type="ECO:0000313" key="1">
    <source>
        <dbReference type="EMBL" id="KAF9645769.1"/>
    </source>
</evidence>
<comment type="caution">
    <text evidence="1">The sequence shown here is derived from an EMBL/GenBank/DDBJ whole genome shotgun (WGS) entry which is preliminary data.</text>
</comment>
<keyword evidence="2" id="KW-1185">Reference proteome</keyword>
<sequence length="61" mass="7104">MGVNSPILDFYPRHFEQDMNGKKHEWEAVIKIPFIDEKRLLQAMLRSTNSPRKSVGETTSE</sequence>
<reference evidence="1" key="2">
    <citation type="journal article" date="2020" name="Nat. Commun.">
        <title>Large-scale genome sequencing of mycorrhizal fungi provides insights into the early evolution of symbiotic traits.</title>
        <authorList>
            <person name="Miyauchi S."/>
            <person name="Kiss E."/>
            <person name="Kuo A."/>
            <person name="Drula E."/>
            <person name="Kohler A."/>
            <person name="Sanchez-Garcia M."/>
            <person name="Morin E."/>
            <person name="Andreopoulos B."/>
            <person name="Barry K.W."/>
            <person name="Bonito G."/>
            <person name="Buee M."/>
            <person name="Carver A."/>
            <person name="Chen C."/>
            <person name="Cichocki N."/>
            <person name="Clum A."/>
            <person name="Culley D."/>
            <person name="Crous P.W."/>
            <person name="Fauchery L."/>
            <person name="Girlanda M."/>
            <person name="Hayes R.D."/>
            <person name="Keri Z."/>
            <person name="LaButti K."/>
            <person name="Lipzen A."/>
            <person name="Lombard V."/>
            <person name="Magnuson J."/>
            <person name="Maillard F."/>
            <person name="Murat C."/>
            <person name="Nolan M."/>
            <person name="Ohm R.A."/>
            <person name="Pangilinan J."/>
            <person name="Pereira M.F."/>
            <person name="Perotto S."/>
            <person name="Peter M."/>
            <person name="Pfister S."/>
            <person name="Riley R."/>
            <person name="Sitrit Y."/>
            <person name="Stielow J.B."/>
            <person name="Szollosi G."/>
            <person name="Zifcakova L."/>
            <person name="Stursova M."/>
            <person name="Spatafora J.W."/>
            <person name="Tedersoo L."/>
            <person name="Vaario L.M."/>
            <person name="Yamada A."/>
            <person name="Yan M."/>
            <person name="Wang P."/>
            <person name="Xu J."/>
            <person name="Bruns T."/>
            <person name="Baldrian P."/>
            <person name="Vilgalys R."/>
            <person name="Dunand C."/>
            <person name="Henrissat B."/>
            <person name="Grigoriev I.V."/>
            <person name="Hibbett D."/>
            <person name="Nagy L.G."/>
            <person name="Martin F.M."/>
        </authorList>
    </citation>
    <scope>NUCLEOTIDE SEQUENCE</scope>
    <source>
        <strain evidence="1">P2</strain>
    </source>
</reference>
<protein>
    <submittedName>
        <fullName evidence="1">Uncharacterized protein</fullName>
    </submittedName>
</protein>
<dbReference type="Proteomes" id="UP000886501">
    <property type="component" value="Unassembled WGS sequence"/>
</dbReference>